<proteinExistence type="predicted"/>
<feature type="non-terminal residue" evidence="1">
    <location>
        <position position="1"/>
    </location>
</feature>
<protein>
    <submittedName>
        <fullName evidence="1">Uncharacterized protein</fullName>
    </submittedName>
</protein>
<name>A0A0V1KHE2_9BILA</name>
<dbReference type="AlphaFoldDB" id="A0A0V1KHE2"/>
<dbReference type="EMBL" id="JYDW01002470">
    <property type="protein sequence ID" value="KRZ46699.1"/>
    <property type="molecule type" value="Genomic_DNA"/>
</dbReference>
<accession>A0A0V1KHE2</accession>
<gene>
    <name evidence="1" type="ORF">T02_9670</name>
</gene>
<keyword evidence="2" id="KW-1185">Reference proteome</keyword>
<evidence type="ECO:0000313" key="1">
    <source>
        <dbReference type="EMBL" id="KRZ46699.1"/>
    </source>
</evidence>
<sequence length="49" mass="5546">DDATNPQETGGPRELRGQVGCGEWGHPCGDRGMRRRYGMWKSRRVDGEK</sequence>
<dbReference type="Proteomes" id="UP000054721">
    <property type="component" value="Unassembled WGS sequence"/>
</dbReference>
<evidence type="ECO:0000313" key="2">
    <source>
        <dbReference type="Proteomes" id="UP000054721"/>
    </source>
</evidence>
<organism evidence="1 2">
    <name type="scientific">Trichinella nativa</name>
    <dbReference type="NCBI Taxonomy" id="6335"/>
    <lineage>
        <taxon>Eukaryota</taxon>
        <taxon>Metazoa</taxon>
        <taxon>Ecdysozoa</taxon>
        <taxon>Nematoda</taxon>
        <taxon>Enoplea</taxon>
        <taxon>Dorylaimia</taxon>
        <taxon>Trichinellida</taxon>
        <taxon>Trichinellidae</taxon>
        <taxon>Trichinella</taxon>
    </lineage>
</organism>
<feature type="non-terminal residue" evidence="1">
    <location>
        <position position="49"/>
    </location>
</feature>
<comment type="caution">
    <text evidence="1">The sequence shown here is derived from an EMBL/GenBank/DDBJ whole genome shotgun (WGS) entry which is preliminary data.</text>
</comment>
<reference evidence="1 2" key="1">
    <citation type="submission" date="2015-05" db="EMBL/GenBank/DDBJ databases">
        <title>Evolution of Trichinella species and genotypes.</title>
        <authorList>
            <person name="Korhonen P.K."/>
            <person name="Edoardo P."/>
            <person name="Giuseppe L.R."/>
            <person name="Gasser R.B."/>
        </authorList>
    </citation>
    <scope>NUCLEOTIDE SEQUENCE [LARGE SCALE GENOMIC DNA]</scope>
    <source>
        <strain evidence="1">ISS10</strain>
    </source>
</reference>